<name>A0ABT1L8K0_9HYPH</name>
<accession>A0ABT1L8K0</accession>
<evidence type="ECO:0000259" key="6">
    <source>
        <dbReference type="Pfam" id="PF01642"/>
    </source>
</evidence>
<dbReference type="Gene3D" id="3.20.20.240">
    <property type="entry name" value="Methylmalonyl-CoA mutase"/>
    <property type="match status" value="1"/>
</dbReference>
<reference evidence="7 8" key="1">
    <citation type="submission" date="2022-07" db="EMBL/GenBank/DDBJ databases">
        <authorList>
            <person name="Li W.-J."/>
            <person name="Deng Q.-Q."/>
        </authorList>
    </citation>
    <scope>NUCLEOTIDE SEQUENCE [LARGE SCALE GENOMIC DNA]</scope>
    <source>
        <strain evidence="7 8">SYSU M60028</strain>
    </source>
</reference>
<sequence>MAELSIASAFPAATRDQWLKLVEGVLKGAPFERKLVSTTYDGVAVQPLYPKAEGRGPIAGRAAGRPWAVLSCVEHPDPAQANALALEELENGATGLHLVFAGSQGAHGFGLPSGDAATLARVLDGVVLEAGISLSLNLSLATKDAATSLADLCDARGLDPAALDVSFGFDPLGQMALMGGTPVEWPQLAPMVAELAASFPARGFNGPVLAADGRAVHAAGGSEAQELAFALSAAIAYLRALEAGGMPLDAAARLIGFRLAADADQILTLAKFRALRLLWARATQACGLPPARAHLHGETAWRMLTRRDPWVNLLRETVAVFAAGVGGADAVSVLPFTSALGLPDAFARRLARNTQLVLLEESNLFRVADPAAGSGGIEAMTDALAEAGWAGFQAIEKQGGLFAALASGAFQSEVAKVRAARAKAVATRRDPLTGASEFPDIAEKPVHVLAPAPAPAPASGQWPSLAPMRLAEPYEALRDAADDAEAKGRRPAVFLANLGPISAFTARATFAKNLFEAGGVAALGNDGFAREGGTDLAALVEAFGASGAKAACLCSSDDVYASDAAAAARALKAAGAARVWLAGRAGEHEAAWREAGVDGFVFAGMDVLAALRDAHEALLGAA</sequence>
<keyword evidence="3" id="KW-0846">Cobalamin</keyword>
<evidence type="ECO:0000256" key="2">
    <source>
        <dbReference type="ARBA" id="ARBA00008465"/>
    </source>
</evidence>
<keyword evidence="5" id="KW-0170">Cobalt</keyword>
<gene>
    <name evidence="7" type="ORF">NK718_04835</name>
</gene>
<dbReference type="Pfam" id="PF01642">
    <property type="entry name" value="MM_CoA_mutase"/>
    <property type="match status" value="1"/>
</dbReference>
<dbReference type="SUPFAM" id="SSF51703">
    <property type="entry name" value="Cobalamin (vitamin B12)-dependent enzymes"/>
    <property type="match status" value="1"/>
</dbReference>
<evidence type="ECO:0000313" key="7">
    <source>
        <dbReference type="EMBL" id="MCP8937831.1"/>
    </source>
</evidence>
<evidence type="ECO:0000256" key="3">
    <source>
        <dbReference type="ARBA" id="ARBA00022628"/>
    </source>
</evidence>
<dbReference type="CDD" id="cd03677">
    <property type="entry name" value="MM_CoA_mutase_beta"/>
    <property type="match status" value="1"/>
</dbReference>
<feature type="domain" description="Methylmalonyl-CoA mutase alpha/beta chain catalytic" evidence="6">
    <location>
        <begin position="55"/>
        <end position="453"/>
    </location>
</feature>
<dbReference type="Gene3D" id="3.40.50.280">
    <property type="entry name" value="Cobalamin-binding domain"/>
    <property type="match status" value="1"/>
</dbReference>
<dbReference type="PANTHER" id="PTHR48101">
    <property type="entry name" value="METHYLMALONYL-COA MUTASE, MITOCHONDRIAL-RELATED"/>
    <property type="match status" value="1"/>
</dbReference>
<dbReference type="PANTHER" id="PTHR48101:SF4">
    <property type="entry name" value="METHYLMALONYL-COA MUTASE, MITOCHONDRIAL"/>
    <property type="match status" value="1"/>
</dbReference>
<comment type="cofactor">
    <cofactor evidence="1">
        <name>adenosylcob(III)alamin</name>
        <dbReference type="ChEBI" id="CHEBI:18408"/>
    </cofactor>
</comment>
<dbReference type="EMBL" id="JANCLU010000003">
    <property type="protein sequence ID" value="MCP8937831.1"/>
    <property type="molecule type" value="Genomic_DNA"/>
</dbReference>
<organism evidence="7 8">
    <name type="scientific">Alsobacter ponti</name>
    <dbReference type="NCBI Taxonomy" id="2962936"/>
    <lineage>
        <taxon>Bacteria</taxon>
        <taxon>Pseudomonadati</taxon>
        <taxon>Pseudomonadota</taxon>
        <taxon>Alphaproteobacteria</taxon>
        <taxon>Hyphomicrobiales</taxon>
        <taxon>Alsobacteraceae</taxon>
        <taxon>Alsobacter</taxon>
    </lineage>
</organism>
<evidence type="ECO:0000256" key="5">
    <source>
        <dbReference type="ARBA" id="ARBA00023285"/>
    </source>
</evidence>
<proteinExistence type="inferred from homology"/>
<evidence type="ECO:0000256" key="1">
    <source>
        <dbReference type="ARBA" id="ARBA00001922"/>
    </source>
</evidence>
<dbReference type="RefSeq" id="WP_254739176.1">
    <property type="nucleotide sequence ID" value="NZ_JANCLU010000003.1"/>
</dbReference>
<keyword evidence="4" id="KW-0413">Isomerase</keyword>
<dbReference type="InterPro" id="IPR036724">
    <property type="entry name" value="Cobalamin-bd_sf"/>
</dbReference>
<dbReference type="InterPro" id="IPR016176">
    <property type="entry name" value="Cbl-dep_enz_cat"/>
</dbReference>
<keyword evidence="8" id="KW-1185">Reference proteome</keyword>
<comment type="similarity">
    <text evidence="2">Belongs to the methylmalonyl-CoA mutase family.</text>
</comment>
<evidence type="ECO:0000313" key="8">
    <source>
        <dbReference type="Proteomes" id="UP001205890"/>
    </source>
</evidence>
<dbReference type="SUPFAM" id="SSF52242">
    <property type="entry name" value="Cobalamin (vitamin B12)-binding domain"/>
    <property type="match status" value="1"/>
</dbReference>
<evidence type="ECO:0000256" key="4">
    <source>
        <dbReference type="ARBA" id="ARBA00023235"/>
    </source>
</evidence>
<comment type="caution">
    <text evidence="7">The sequence shown here is derived from an EMBL/GenBank/DDBJ whole genome shotgun (WGS) entry which is preliminary data.</text>
</comment>
<dbReference type="Proteomes" id="UP001205890">
    <property type="component" value="Unassembled WGS sequence"/>
</dbReference>
<protein>
    <submittedName>
        <fullName evidence="7">Methylmalonyl-CoA mutase subunit beta</fullName>
    </submittedName>
</protein>
<dbReference type="InterPro" id="IPR006099">
    <property type="entry name" value="MeMalonylCoA_mutase_a/b_cat"/>
</dbReference>